<name>A0A9N8RRL9_GIBZA</name>
<keyword evidence="1" id="KW-0472">Membrane</keyword>
<feature type="transmembrane region" description="Helical" evidence="1">
    <location>
        <begin position="90"/>
        <end position="111"/>
    </location>
</feature>
<keyword evidence="1" id="KW-1133">Transmembrane helix</keyword>
<dbReference type="EMBL" id="CAJPIJ010000194">
    <property type="protein sequence ID" value="CAG2009900.1"/>
    <property type="molecule type" value="Genomic_DNA"/>
</dbReference>
<organism evidence="2 3">
    <name type="scientific">Gibberella zeae</name>
    <name type="common">Wheat head blight fungus</name>
    <name type="synonym">Fusarium graminearum</name>
    <dbReference type="NCBI Taxonomy" id="5518"/>
    <lineage>
        <taxon>Eukaryota</taxon>
        <taxon>Fungi</taxon>
        <taxon>Dikarya</taxon>
        <taxon>Ascomycota</taxon>
        <taxon>Pezizomycotina</taxon>
        <taxon>Sordariomycetes</taxon>
        <taxon>Hypocreomycetidae</taxon>
        <taxon>Hypocreales</taxon>
        <taxon>Nectriaceae</taxon>
        <taxon>Fusarium</taxon>
    </lineage>
</organism>
<dbReference type="Proteomes" id="UP000746612">
    <property type="component" value="Unassembled WGS sequence"/>
</dbReference>
<reference evidence="2" key="1">
    <citation type="submission" date="2021-03" db="EMBL/GenBank/DDBJ databases">
        <authorList>
            <person name="Alouane T."/>
            <person name="Langin T."/>
            <person name="Bonhomme L."/>
        </authorList>
    </citation>
    <scope>NUCLEOTIDE SEQUENCE</scope>
    <source>
        <strain evidence="2">MDC_Fg202</strain>
    </source>
</reference>
<feature type="transmembrane region" description="Helical" evidence="1">
    <location>
        <begin position="56"/>
        <end position="78"/>
    </location>
</feature>
<accession>A0A9N8RRL9</accession>
<protein>
    <submittedName>
        <fullName evidence="2">Uncharacterized protein</fullName>
    </submittedName>
</protein>
<dbReference type="AlphaFoldDB" id="A0A9N8RRL9"/>
<evidence type="ECO:0000313" key="2">
    <source>
        <dbReference type="EMBL" id="CAG2009900.1"/>
    </source>
</evidence>
<evidence type="ECO:0000256" key="1">
    <source>
        <dbReference type="SAM" id="Phobius"/>
    </source>
</evidence>
<keyword evidence="1" id="KW-0812">Transmembrane</keyword>
<feature type="transmembrane region" description="Helical" evidence="1">
    <location>
        <begin position="21"/>
        <end position="44"/>
    </location>
</feature>
<gene>
    <name evidence="2" type="ORF">MDCFG202_LOCUS591781</name>
</gene>
<proteinExistence type="predicted"/>
<evidence type="ECO:0000313" key="3">
    <source>
        <dbReference type="Proteomes" id="UP000746612"/>
    </source>
</evidence>
<sequence length="131" mass="14156">MVLKAYNAPVMQYAVAALSNWIFLAGFVIFPSTFISLGRAAILGESQAGRVIQGNIPLLMIGILCYLAGGIGIGWAAWRSRRNYMWLIDRILIPGLLNSIVALLMSLVNIYTAQYGSWSTTAIVTVCVTGA</sequence>
<comment type="caution">
    <text evidence="2">The sequence shown here is derived from an EMBL/GenBank/DDBJ whole genome shotgun (WGS) entry which is preliminary data.</text>
</comment>